<dbReference type="RefSeq" id="WP_190446068.1">
    <property type="nucleotide sequence ID" value="NZ_JAMPLM010000086.1"/>
</dbReference>
<evidence type="ECO:0008006" key="4">
    <source>
        <dbReference type="Google" id="ProtNLM"/>
    </source>
</evidence>
<name>A0ABV0KU20_9CYAN</name>
<sequence length="78" mass="8624">MNRRVRWLVLTKPAIFFVELSRVHPTFAALALFPPVPPPRSLKLNRTSSAVLPSIAQSNGAYASPKQSSHRLPLVHLA</sequence>
<reference evidence="2 3" key="1">
    <citation type="submission" date="2022-04" db="EMBL/GenBank/DDBJ databases">
        <title>Positive selection, recombination, and allopatry shape intraspecific diversity of widespread and dominant cyanobacteria.</title>
        <authorList>
            <person name="Wei J."/>
            <person name="Shu W."/>
            <person name="Hu C."/>
        </authorList>
    </citation>
    <scope>NUCLEOTIDE SEQUENCE [LARGE SCALE GENOMIC DNA]</scope>
    <source>
        <strain evidence="2 3">AS-A4</strain>
    </source>
</reference>
<organism evidence="2 3">
    <name type="scientific">Stenomitos frigidus AS-A4</name>
    <dbReference type="NCBI Taxonomy" id="2933935"/>
    <lineage>
        <taxon>Bacteria</taxon>
        <taxon>Bacillati</taxon>
        <taxon>Cyanobacteriota</taxon>
        <taxon>Cyanophyceae</taxon>
        <taxon>Leptolyngbyales</taxon>
        <taxon>Leptolyngbyaceae</taxon>
        <taxon>Stenomitos</taxon>
    </lineage>
</organism>
<evidence type="ECO:0000256" key="1">
    <source>
        <dbReference type="SAM" id="MobiDB-lite"/>
    </source>
</evidence>
<comment type="caution">
    <text evidence="2">The sequence shown here is derived from an EMBL/GenBank/DDBJ whole genome shotgun (WGS) entry which is preliminary data.</text>
</comment>
<gene>
    <name evidence="2" type="ORF">NDI38_30670</name>
</gene>
<accession>A0ABV0KU20</accession>
<proteinExistence type="predicted"/>
<feature type="region of interest" description="Disordered" evidence="1">
    <location>
        <begin position="59"/>
        <end position="78"/>
    </location>
</feature>
<evidence type="ECO:0000313" key="3">
    <source>
        <dbReference type="Proteomes" id="UP001476950"/>
    </source>
</evidence>
<keyword evidence="3" id="KW-1185">Reference proteome</keyword>
<dbReference type="Proteomes" id="UP001476950">
    <property type="component" value="Unassembled WGS sequence"/>
</dbReference>
<evidence type="ECO:0000313" key="2">
    <source>
        <dbReference type="EMBL" id="MEP1062742.1"/>
    </source>
</evidence>
<dbReference type="EMBL" id="JAMPLM010000086">
    <property type="protein sequence ID" value="MEP1062742.1"/>
    <property type="molecule type" value="Genomic_DNA"/>
</dbReference>
<protein>
    <recommendedName>
        <fullName evidence="4">Secreted protein</fullName>
    </recommendedName>
</protein>